<evidence type="ECO:0000313" key="4">
    <source>
        <dbReference type="EMBL" id="QTV06631.1"/>
    </source>
</evidence>
<evidence type="ECO:0000256" key="1">
    <source>
        <dbReference type="ARBA" id="ARBA00022676"/>
    </source>
</evidence>
<evidence type="ECO:0000256" key="2">
    <source>
        <dbReference type="ARBA" id="ARBA00022679"/>
    </source>
</evidence>
<dbReference type="Proteomes" id="UP000672011">
    <property type="component" value="Chromosome"/>
</dbReference>
<dbReference type="InterPro" id="IPR001173">
    <property type="entry name" value="Glyco_trans_2-like"/>
</dbReference>
<keyword evidence="5" id="KW-1185">Reference proteome</keyword>
<dbReference type="PANTHER" id="PTHR22916:SF51">
    <property type="entry name" value="GLYCOSYLTRANSFERASE EPSH-RELATED"/>
    <property type="match status" value="1"/>
</dbReference>
<dbReference type="Gene3D" id="3.90.550.10">
    <property type="entry name" value="Spore Coat Polysaccharide Biosynthesis Protein SpsA, Chain A"/>
    <property type="match status" value="1"/>
</dbReference>
<dbReference type="EMBL" id="CP072842">
    <property type="protein sequence ID" value="QTV06631.1"/>
    <property type="molecule type" value="Genomic_DNA"/>
</dbReference>
<dbReference type="SUPFAM" id="SSF53448">
    <property type="entry name" value="Nucleotide-diphospho-sugar transferases"/>
    <property type="match status" value="1"/>
</dbReference>
<feature type="domain" description="Glycosyltransferase 2-like" evidence="3">
    <location>
        <begin position="4"/>
        <end position="125"/>
    </location>
</feature>
<name>A0ABX7XFB0_9FLAO</name>
<protein>
    <submittedName>
        <fullName evidence="4">Glycosyltransferase family 2 protein</fullName>
    </submittedName>
</protein>
<evidence type="ECO:0000313" key="5">
    <source>
        <dbReference type="Proteomes" id="UP000672011"/>
    </source>
</evidence>
<reference evidence="4 5" key="1">
    <citation type="journal article" date="2021" name="Int. J. Syst. Evol. Microbiol.">
        <title>Faecalibacter bovis sp. nov., isolated from cow faeces.</title>
        <authorList>
            <person name="Li F."/>
            <person name="Zhao W."/>
            <person name="Hong Q."/>
            <person name="Shao Q."/>
            <person name="Song J."/>
            <person name="Yang S."/>
        </authorList>
    </citation>
    <scope>NUCLEOTIDE SEQUENCE [LARGE SCALE GENOMIC DNA]</scope>
    <source>
        <strain evidence="4 5">ZY171143</strain>
    </source>
</reference>
<reference evidence="5" key="2">
    <citation type="submission" date="2021-04" db="EMBL/GenBank/DDBJ databases">
        <title>Taxonomy of Flavobacteriaceae bacterium ZY171143.</title>
        <authorList>
            <person name="Li F."/>
        </authorList>
    </citation>
    <scope>NUCLEOTIDE SEQUENCE [LARGE SCALE GENOMIC DNA]</scope>
    <source>
        <strain evidence="5">ZY171143</strain>
    </source>
</reference>
<keyword evidence="2" id="KW-0808">Transferase</keyword>
<dbReference type="CDD" id="cd00761">
    <property type="entry name" value="Glyco_tranf_GTA_type"/>
    <property type="match status" value="1"/>
</dbReference>
<accession>A0ABX7XFB0</accession>
<dbReference type="InterPro" id="IPR029044">
    <property type="entry name" value="Nucleotide-diphossugar_trans"/>
</dbReference>
<proteinExistence type="predicted"/>
<organism evidence="4 5">
    <name type="scientific">Faecalibacter bovis</name>
    <dbReference type="NCBI Taxonomy" id="2898187"/>
    <lineage>
        <taxon>Bacteria</taxon>
        <taxon>Pseudomonadati</taxon>
        <taxon>Bacteroidota</taxon>
        <taxon>Flavobacteriia</taxon>
        <taxon>Flavobacteriales</taxon>
        <taxon>Weeksellaceae</taxon>
        <taxon>Faecalibacter</taxon>
    </lineage>
</organism>
<gene>
    <name evidence="4" type="ORF">J9309_04720</name>
</gene>
<sequence>MLISTIIPVYNAEKYLTRCLDSIINAQIDEVSNEILLIDDGSTDNSLAICKEYEKQYSNIKVFHQKNSGVSSARNLGLSQAIGEYITFIDSDDWVDTHYFSFKVKYLQEGYDLIVSNYNNILSNQRIKNVPFSKKNIRENSGINLNHIYDKDQCILIGYSWGKFYKNKIIKENNLSFKNYLKRGEDLIFVLEYALACTSIYCLNNYDYNYNQIDMDRATSKYSSTFYDDIKLKRDELFNIISRYRNIEEGEKLYYYFYEATKVVFHECKPRKTRNITDEYIAVKKLLNKKEIIDFRSKSEYLVYDNWIIKRIVQKLMYLNQPLITVLFLKFYYLLSKNK</sequence>
<evidence type="ECO:0000259" key="3">
    <source>
        <dbReference type="Pfam" id="PF00535"/>
    </source>
</evidence>
<dbReference type="PANTHER" id="PTHR22916">
    <property type="entry name" value="GLYCOSYLTRANSFERASE"/>
    <property type="match status" value="1"/>
</dbReference>
<keyword evidence="1" id="KW-0328">Glycosyltransferase</keyword>
<dbReference type="RefSeq" id="WP_230477391.1">
    <property type="nucleotide sequence ID" value="NZ_CP072842.1"/>
</dbReference>
<dbReference type="Pfam" id="PF00535">
    <property type="entry name" value="Glycos_transf_2"/>
    <property type="match status" value="1"/>
</dbReference>